<feature type="transmembrane region" description="Helical" evidence="1">
    <location>
        <begin position="44"/>
        <end position="70"/>
    </location>
</feature>
<feature type="transmembrane region" description="Helical" evidence="1">
    <location>
        <begin position="138"/>
        <end position="160"/>
    </location>
</feature>
<keyword evidence="1" id="KW-0472">Membrane</keyword>
<feature type="transmembrane region" description="Helical" evidence="1">
    <location>
        <begin position="214"/>
        <end position="236"/>
    </location>
</feature>
<reference evidence="2 3" key="1">
    <citation type="submission" date="2020-11" db="EMBL/GenBank/DDBJ databases">
        <title>Corynebacterium sp. MC1420.</title>
        <authorList>
            <person name="Zhou J."/>
        </authorList>
    </citation>
    <scope>NUCLEOTIDE SEQUENCE [LARGE SCALE GENOMIC DNA]</scope>
    <source>
        <strain evidence="2 3">MC1420</strain>
    </source>
</reference>
<accession>A0A7T0KM56</accession>
<gene>
    <name evidence="2" type="ORF">G7Y29_09420</name>
</gene>
<name>A0A7T0KM56_9CORY</name>
<dbReference type="KEGG" id="cqn:G7Y29_09420"/>
<feature type="transmembrane region" description="Helical" evidence="1">
    <location>
        <begin position="18"/>
        <end position="38"/>
    </location>
</feature>
<feature type="transmembrane region" description="Helical" evidence="1">
    <location>
        <begin position="167"/>
        <end position="188"/>
    </location>
</feature>
<dbReference type="AlphaFoldDB" id="A0A7T0KM56"/>
<evidence type="ECO:0000256" key="1">
    <source>
        <dbReference type="SAM" id="Phobius"/>
    </source>
</evidence>
<organism evidence="2 3">
    <name type="scientific">Corynebacterium qintianiae</name>
    <dbReference type="NCBI Taxonomy" id="2709392"/>
    <lineage>
        <taxon>Bacteria</taxon>
        <taxon>Bacillati</taxon>
        <taxon>Actinomycetota</taxon>
        <taxon>Actinomycetes</taxon>
        <taxon>Mycobacteriales</taxon>
        <taxon>Corynebacteriaceae</taxon>
        <taxon>Corynebacterium</taxon>
    </lineage>
</organism>
<keyword evidence="3" id="KW-1185">Reference proteome</keyword>
<sequence length="241" mass="25757">MLNLFPAEWTKLRSTASFFWTTGLILAAAAGFAAIFAAPAGGGMYIPITVIMTVGMISAIIVIVQAAMVVTTEYRFGVQATNFRLAPQRWQVALAKLLLYAALAAATVFLASVLAFTLGDALASVPANWTSNAATLRALWALPLGAALLVMFTHGVGWIVRNTAGTVTLVFAMQFVAETVIGFIPRVGRDIVGYMPFSNLFAFMFNTPTQNHGVWASLGIFAAWALAAWVVGVVLLHRRDA</sequence>
<dbReference type="EMBL" id="CP064955">
    <property type="protein sequence ID" value="QPK83047.1"/>
    <property type="molecule type" value="Genomic_DNA"/>
</dbReference>
<keyword evidence="1" id="KW-1133">Transmembrane helix</keyword>
<keyword evidence="1" id="KW-0812">Transmembrane</keyword>
<dbReference type="Proteomes" id="UP000594586">
    <property type="component" value="Chromosome"/>
</dbReference>
<proteinExistence type="predicted"/>
<evidence type="ECO:0000313" key="2">
    <source>
        <dbReference type="EMBL" id="QPK83047.1"/>
    </source>
</evidence>
<dbReference type="RefSeq" id="WP_165002327.1">
    <property type="nucleotide sequence ID" value="NZ_CP064955.1"/>
</dbReference>
<feature type="transmembrane region" description="Helical" evidence="1">
    <location>
        <begin position="97"/>
        <end position="118"/>
    </location>
</feature>
<protein>
    <submittedName>
        <fullName evidence="2">ABC transporter permease</fullName>
    </submittedName>
</protein>
<evidence type="ECO:0000313" key="3">
    <source>
        <dbReference type="Proteomes" id="UP000594586"/>
    </source>
</evidence>